<dbReference type="InterPro" id="IPR011701">
    <property type="entry name" value="MFS"/>
</dbReference>
<feature type="transmembrane region" description="Helical" evidence="8">
    <location>
        <begin position="74"/>
        <end position="92"/>
    </location>
</feature>
<dbReference type="NCBIfam" id="TIGR00710">
    <property type="entry name" value="efflux_Bcr_CflA"/>
    <property type="match status" value="1"/>
</dbReference>
<reference evidence="10 11" key="1">
    <citation type="submission" date="2019-02" db="EMBL/GenBank/DDBJ databases">
        <title>Emended description of the genus Rhodopseudomonas and description of Rhodopseudomonas albus sp. nov., a non-phototrophic, heavy-metal-tolerant bacterium isolated from garden soil.</title>
        <authorList>
            <person name="Bao Z."/>
            <person name="Cao W.W."/>
            <person name="Sato Y."/>
            <person name="Nishizawa T."/>
            <person name="Zhao J."/>
            <person name="Guo Y."/>
            <person name="Ohta H."/>
        </authorList>
    </citation>
    <scope>NUCLEOTIDE SEQUENCE [LARGE SCALE GENOMIC DNA]</scope>
    <source>
        <strain evidence="10 11">SK50-23</strain>
    </source>
</reference>
<comment type="subcellular location">
    <subcellularLocation>
        <location evidence="8">Cell inner membrane</location>
        <topology evidence="8">Multi-pass membrane protein</topology>
    </subcellularLocation>
    <subcellularLocation>
        <location evidence="1">Cell membrane</location>
        <topology evidence="1">Multi-pass membrane protein</topology>
    </subcellularLocation>
</comment>
<feature type="transmembrane region" description="Helical" evidence="8">
    <location>
        <begin position="161"/>
        <end position="182"/>
    </location>
</feature>
<name>A0ABX8A630_9BRAD</name>
<dbReference type="SUPFAM" id="SSF103473">
    <property type="entry name" value="MFS general substrate transporter"/>
    <property type="match status" value="1"/>
</dbReference>
<dbReference type="InterPro" id="IPR036259">
    <property type="entry name" value="MFS_trans_sf"/>
</dbReference>
<dbReference type="PROSITE" id="PS50850">
    <property type="entry name" value="MFS"/>
    <property type="match status" value="1"/>
</dbReference>
<dbReference type="Gene3D" id="1.20.1720.10">
    <property type="entry name" value="Multidrug resistance protein D"/>
    <property type="match status" value="1"/>
</dbReference>
<evidence type="ECO:0000259" key="9">
    <source>
        <dbReference type="PROSITE" id="PS50850"/>
    </source>
</evidence>
<dbReference type="InterPro" id="IPR004812">
    <property type="entry name" value="Efflux_drug-R_Bcr/CmlA"/>
</dbReference>
<feature type="transmembrane region" description="Helical" evidence="8">
    <location>
        <begin position="247"/>
        <end position="265"/>
    </location>
</feature>
<proteinExistence type="inferred from homology"/>
<organism evidence="10 11">
    <name type="scientific">Tardiphaga alba</name>
    <dbReference type="NCBI Taxonomy" id="340268"/>
    <lineage>
        <taxon>Bacteria</taxon>
        <taxon>Pseudomonadati</taxon>
        <taxon>Pseudomonadota</taxon>
        <taxon>Alphaproteobacteria</taxon>
        <taxon>Hyphomicrobiales</taxon>
        <taxon>Nitrobacteraceae</taxon>
        <taxon>Tardiphaga</taxon>
    </lineage>
</organism>
<dbReference type="Proteomes" id="UP000682843">
    <property type="component" value="Chromosome"/>
</dbReference>
<evidence type="ECO:0000313" key="11">
    <source>
        <dbReference type="Proteomes" id="UP000682843"/>
    </source>
</evidence>
<dbReference type="RefSeq" id="WP_211912290.1">
    <property type="nucleotide sequence ID" value="NZ_CP036498.1"/>
</dbReference>
<dbReference type="PANTHER" id="PTHR23502">
    <property type="entry name" value="MAJOR FACILITATOR SUPERFAMILY"/>
    <property type="match status" value="1"/>
</dbReference>
<evidence type="ECO:0000256" key="4">
    <source>
        <dbReference type="ARBA" id="ARBA00022475"/>
    </source>
</evidence>
<keyword evidence="5 8" id="KW-0812">Transmembrane</keyword>
<accession>A0ABX8A630</accession>
<protein>
    <recommendedName>
        <fullName evidence="8">Bcr/CflA family efflux transporter</fullName>
    </recommendedName>
</protein>
<keyword evidence="3 8" id="KW-0813">Transport</keyword>
<evidence type="ECO:0000313" key="10">
    <source>
        <dbReference type="EMBL" id="QUS38751.1"/>
    </source>
</evidence>
<keyword evidence="6 8" id="KW-1133">Transmembrane helix</keyword>
<feature type="transmembrane region" description="Helical" evidence="8">
    <location>
        <begin position="131"/>
        <end position="155"/>
    </location>
</feature>
<sequence>MSPFARNAIVLGLLCAVGPFAIDMYLPALPDIESDLGATTSATQLTLTSYFIAFGLCQIAYGPLSDVYGRKAPLYAGLALFVVGSIGCAFAPSVEWLIAARFVQGLGAAAMGVIPRAIIRDLHTGIEATRLMSLVMLVFSVSPILAPLGGSALIVPFGWRAVFVAVTIAALIATVLLAVMLPETRLAHERIRGDIRSVLGHFGTLFRDWHFLGLTFIGGLGMSSFFTFLSMSSFVYIKTYGMSLAEYSVAFSINAVGFIGMSQLASRLGGRFGMGRVVMGAVMAYAGFAVLLLALTLAGFTSLWVLIPLLFTSFAFLGLVIPSTMVLSLENHGPIAGSASALGGTLQMLTGGAVIAVAGLFFNGTSLPMVVTIALTAVAALVITMATLRPRAIAATCGMSNICQARSIEEEG</sequence>
<feature type="transmembrane region" description="Helical" evidence="8">
    <location>
        <begin position="306"/>
        <end position="329"/>
    </location>
</feature>
<evidence type="ECO:0000256" key="6">
    <source>
        <dbReference type="ARBA" id="ARBA00022989"/>
    </source>
</evidence>
<gene>
    <name evidence="10" type="ORF">RPMA_07835</name>
</gene>
<evidence type="ECO:0000256" key="8">
    <source>
        <dbReference type="RuleBase" id="RU365088"/>
    </source>
</evidence>
<feature type="transmembrane region" description="Helical" evidence="8">
    <location>
        <begin position="277"/>
        <end position="300"/>
    </location>
</feature>
<feature type="transmembrane region" description="Helical" evidence="8">
    <location>
        <begin position="341"/>
        <end position="362"/>
    </location>
</feature>
<keyword evidence="8" id="KW-0997">Cell inner membrane</keyword>
<feature type="transmembrane region" description="Helical" evidence="8">
    <location>
        <begin position="98"/>
        <end position="119"/>
    </location>
</feature>
<keyword evidence="4" id="KW-1003">Cell membrane</keyword>
<dbReference type="CDD" id="cd17320">
    <property type="entry name" value="MFS_MdfA_MDR_like"/>
    <property type="match status" value="1"/>
</dbReference>
<dbReference type="Pfam" id="PF07690">
    <property type="entry name" value="MFS_1"/>
    <property type="match status" value="1"/>
</dbReference>
<dbReference type="EMBL" id="CP036498">
    <property type="protein sequence ID" value="QUS38751.1"/>
    <property type="molecule type" value="Genomic_DNA"/>
</dbReference>
<feature type="transmembrane region" description="Helical" evidence="8">
    <location>
        <begin position="45"/>
        <end position="62"/>
    </location>
</feature>
<dbReference type="PANTHER" id="PTHR23502:SF132">
    <property type="entry name" value="POLYAMINE TRANSPORTER 2-RELATED"/>
    <property type="match status" value="1"/>
</dbReference>
<evidence type="ECO:0000256" key="3">
    <source>
        <dbReference type="ARBA" id="ARBA00022448"/>
    </source>
</evidence>
<evidence type="ECO:0000256" key="1">
    <source>
        <dbReference type="ARBA" id="ARBA00004651"/>
    </source>
</evidence>
<keyword evidence="7 8" id="KW-0472">Membrane</keyword>
<evidence type="ECO:0000256" key="5">
    <source>
        <dbReference type="ARBA" id="ARBA00022692"/>
    </source>
</evidence>
<evidence type="ECO:0000256" key="2">
    <source>
        <dbReference type="ARBA" id="ARBA00006236"/>
    </source>
</evidence>
<comment type="caution">
    <text evidence="8">Lacks conserved residue(s) required for the propagation of feature annotation.</text>
</comment>
<dbReference type="InterPro" id="IPR020846">
    <property type="entry name" value="MFS_dom"/>
</dbReference>
<feature type="domain" description="Major facilitator superfamily (MFS) profile" evidence="9">
    <location>
        <begin position="1"/>
        <end position="391"/>
    </location>
</feature>
<keyword evidence="11" id="KW-1185">Reference proteome</keyword>
<feature type="transmembrane region" description="Helical" evidence="8">
    <location>
        <begin position="368"/>
        <end position="388"/>
    </location>
</feature>
<comment type="similarity">
    <text evidence="2 8">Belongs to the major facilitator superfamily. Bcr/CmlA family.</text>
</comment>
<feature type="transmembrane region" description="Helical" evidence="8">
    <location>
        <begin position="211"/>
        <end position="235"/>
    </location>
</feature>
<evidence type="ECO:0000256" key="7">
    <source>
        <dbReference type="ARBA" id="ARBA00023136"/>
    </source>
</evidence>